<dbReference type="GO" id="GO:0071949">
    <property type="term" value="F:FAD binding"/>
    <property type="evidence" value="ECO:0007669"/>
    <property type="project" value="InterPro"/>
</dbReference>
<keyword evidence="9" id="KW-1185">Reference proteome</keyword>
<keyword evidence="5" id="KW-0560">Oxidoreductase</keyword>
<dbReference type="InterPro" id="IPR010971">
    <property type="entry name" value="UbiH/COQ6"/>
</dbReference>
<dbReference type="InterPro" id="IPR051205">
    <property type="entry name" value="UbiH/COQ6_monooxygenase"/>
</dbReference>
<evidence type="ECO:0000256" key="2">
    <source>
        <dbReference type="ARBA" id="ARBA00005349"/>
    </source>
</evidence>
<comment type="cofactor">
    <cofactor evidence="1">
        <name>FAD</name>
        <dbReference type="ChEBI" id="CHEBI:57692"/>
    </cofactor>
</comment>
<evidence type="ECO:0000256" key="6">
    <source>
        <dbReference type="ARBA" id="ARBA00023033"/>
    </source>
</evidence>
<dbReference type="GO" id="GO:0005739">
    <property type="term" value="C:mitochondrion"/>
    <property type="evidence" value="ECO:0007669"/>
    <property type="project" value="TreeGrafter"/>
</dbReference>
<name>A0A087T878_STEMI</name>
<protein>
    <submittedName>
        <fullName evidence="8">Ubiquinone biosynthesis monooxygenase COQ6</fullName>
    </submittedName>
</protein>
<dbReference type="EMBL" id="KK113905">
    <property type="protein sequence ID" value="KFM61317.1"/>
    <property type="molecule type" value="Genomic_DNA"/>
</dbReference>
<dbReference type="PANTHER" id="PTHR43876">
    <property type="entry name" value="UBIQUINONE BIOSYNTHESIS MONOOXYGENASE COQ6, MITOCHONDRIAL"/>
    <property type="match status" value="1"/>
</dbReference>
<keyword evidence="8" id="KW-0830">Ubiquinone</keyword>
<dbReference type="PROSITE" id="PS01304">
    <property type="entry name" value="UBIH"/>
    <property type="match status" value="1"/>
</dbReference>
<dbReference type="AlphaFoldDB" id="A0A087T878"/>
<dbReference type="InterPro" id="IPR036188">
    <property type="entry name" value="FAD/NAD-bd_sf"/>
</dbReference>
<dbReference type="GO" id="GO:0004497">
    <property type="term" value="F:monooxygenase activity"/>
    <property type="evidence" value="ECO:0007669"/>
    <property type="project" value="UniProtKB-KW"/>
</dbReference>
<dbReference type="STRING" id="407821.A0A087T878"/>
<dbReference type="NCBIfam" id="TIGR01988">
    <property type="entry name" value="Ubi-OHases"/>
    <property type="match status" value="1"/>
</dbReference>
<feature type="non-terminal residue" evidence="8">
    <location>
        <position position="353"/>
    </location>
</feature>
<dbReference type="PRINTS" id="PR00420">
    <property type="entry name" value="RNGMNOXGNASE"/>
</dbReference>
<evidence type="ECO:0000259" key="7">
    <source>
        <dbReference type="Pfam" id="PF01494"/>
    </source>
</evidence>
<dbReference type="Pfam" id="PF01494">
    <property type="entry name" value="FAD_binding_3"/>
    <property type="match status" value="2"/>
</dbReference>
<reference evidence="8 9" key="1">
    <citation type="submission" date="2013-11" db="EMBL/GenBank/DDBJ databases">
        <title>Genome sequencing of Stegodyphus mimosarum.</title>
        <authorList>
            <person name="Bechsgaard J."/>
        </authorList>
    </citation>
    <scope>NUCLEOTIDE SEQUENCE [LARGE SCALE GENOMIC DNA]</scope>
</reference>
<dbReference type="GO" id="GO:0006744">
    <property type="term" value="P:ubiquinone biosynthetic process"/>
    <property type="evidence" value="ECO:0007669"/>
    <property type="project" value="InterPro"/>
</dbReference>
<dbReference type="InterPro" id="IPR002938">
    <property type="entry name" value="FAD-bd"/>
</dbReference>
<dbReference type="PANTHER" id="PTHR43876:SF7">
    <property type="entry name" value="UBIQUINONE BIOSYNTHESIS MONOOXYGENASE COQ6, MITOCHONDRIAL"/>
    <property type="match status" value="1"/>
</dbReference>
<comment type="similarity">
    <text evidence="2">Belongs to the UbiH/COQ6 family.</text>
</comment>
<dbReference type="OMA" id="QQDITWQ"/>
<feature type="domain" description="FAD-binding" evidence="7">
    <location>
        <begin position="71"/>
        <end position="187"/>
    </location>
</feature>
<organism evidence="8 9">
    <name type="scientific">Stegodyphus mimosarum</name>
    <name type="common">African social velvet spider</name>
    <dbReference type="NCBI Taxonomy" id="407821"/>
    <lineage>
        <taxon>Eukaryota</taxon>
        <taxon>Metazoa</taxon>
        <taxon>Ecdysozoa</taxon>
        <taxon>Arthropoda</taxon>
        <taxon>Chelicerata</taxon>
        <taxon>Arachnida</taxon>
        <taxon>Araneae</taxon>
        <taxon>Araneomorphae</taxon>
        <taxon>Entelegynae</taxon>
        <taxon>Eresoidea</taxon>
        <taxon>Eresidae</taxon>
        <taxon>Stegodyphus</taxon>
    </lineage>
</organism>
<dbReference type="Gene3D" id="3.50.50.60">
    <property type="entry name" value="FAD/NAD(P)-binding domain"/>
    <property type="match status" value="2"/>
</dbReference>
<dbReference type="Proteomes" id="UP000054359">
    <property type="component" value="Unassembled WGS sequence"/>
</dbReference>
<keyword evidence="3" id="KW-0285">Flavoprotein</keyword>
<keyword evidence="4" id="KW-0274">FAD</keyword>
<evidence type="ECO:0000313" key="9">
    <source>
        <dbReference type="Proteomes" id="UP000054359"/>
    </source>
</evidence>
<keyword evidence="6 8" id="KW-0503">Monooxygenase</keyword>
<dbReference type="GO" id="GO:0016705">
    <property type="term" value="F:oxidoreductase activity, acting on paired donors, with incorporation or reduction of molecular oxygen"/>
    <property type="evidence" value="ECO:0007669"/>
    <property type="project" value="InterPro"/>
</dbReference>
<proteinExistence type="inferred from homology"/>
<dbReference type="InterPro" id="IPR018168">
    <property type="entry name" value="Ubi_Hdrlase_CS"/>
</dbReference>
<evidence type="ECO:0000256" key="1">
    <source>
        <dbReference type="ARBA" id="ARBA00001974"/>
    </source>
</evidence>
<evidence type="ECO:0000256" key="4">
    <source>
        <dbReference type="ARBA" id="ARBA00022827"/>
    </source>
</evidence>
<gene>
    <name evidence="8" type="ORF">X975_17699</name>
</gene>
<dbReference type="FunFam" id="3.50.50.60:FF:000021">
    <property type="entry name" value="Ubiquinone biosynthesis monooxygenase COQ6"/>
    <property type="match status" value="1"/>
</dbReference>
<feature type="domain" description="FAD-binding" evidence="7">
    <location>
        <begin position="220"/>
        <end position="304"/>
    </location>
</feature>
<evidence type="ECO:0000256" key="5">
    <source>
        <dbReference type="ARBA" id="ARBA00023002"/>
    </source>
</evidence>
<dbReference type="OrthoDB" id="683240at2759"/>
<accession>A0A087T878</accession>
<dbReference type="SUPFAM" id="SSF51905">
    <property type="entry name" value="FAD/NAD(P)-binding domain"/>
    <property type="match status" value="1"/>
</dbReference>
<evidence type="ECO:0000313" key="8">
    <source>
        <dbReference type="EMBL" id="KFM61317.1"/>
    </source>
</evidence>
<sequence>MKEVKKLTVWESCSDARIAFQHEGMQDNVAYIVENDAILNALYSVVKEFGNRIEVMKGAKVTDYFFPTEQDDLVSVTLGNDTVLRTKLLVGADGINSLVRKKLNVKYISWKYDQKGIVATLKLSEPTENVVAWQRFLTTGPVALLPLFDDQCSLVWTVSLPMSEKLLEMTEEEFVDTLNSALWNEENKNSVVDSAVSTLKNMISSVFPGAESVRQLPPSILSVEPNSRAAFPLGLGHATEYVAPRVALIGDSAHRVHPLAGQGVNLGFGDVQCLTECLETSVYNGECVGNLDSLLDYEMKRQRHILPTMFAIDALHRLYKTEFTPIVLMRSLGVTALDVLHPIKKQIMHQASD</sequence>
<evidence type="ECO:0000256" key="3">
    <source>
        <dbReference type="ARBA" id="ARBA00022630"/>
    </source>
</evidence>